<evidence type="ECO:0000313" key="9">
    <source>
        <dbReference type="Proteomes" id="UP000430971"/>
    </source>
</evidence>
<evidence type="ECO:0000259" key="5">
    <source>
        <dbReference type="PROSITE" id="PS51898"/>
    </source>
</evidence>
<dbReference type="EMBL" id="WDRM01000002">
    <property type="protein sequence ID" value="KAB7340145.1"/>
    <property type="molecule type" value="Genomic_DNA"/>
</dbReference>
<dbReference type="InterPro" id="IPR011010">
    <property type="entry name" value="DNA_brk_join_enz"/>
</dbReference>
<organism evidence="6 9">
    <name type="scientific">Bifidobacterium longum</name>
    <dbReference type="NCBI Taxonomy" id="216816"/>
    <lineage>
        <taxon>Bacteria</taxon>
        <taxon>Bacillati</taxon>
        <taxon>Actinomycetota</taxon>
        <taxon>Actinomycetes</taxon>
        <taxon>Bifidobacteriales</taxon>
        <taxon>Bifidobacteriaceae</taxon>
        <taxon>Bifidobacterium</taxon>
    </lineage>
</organism>
<dbReference type="InterPro" id="IPR010998">
    <property type="entry name" value="Integrase_recombinase_N"/>
</dbReference>
<sequence length="361" mass="42567">MAVYKDEKTNTWRVLYRYTGWNGERKQSQKRGFKTKREAQAWEREQINRLGGDLDMTFQSFVQHYAEDIQTRIKENTWATKDHIIKTKLLPYFGKLRMSSITPQQIIKWQNELLNYKDENGKPFSPVYLKTIQNQLSAIFNHAARFYNLKENPCKKAGSMGKKKNREMLFWTKAEYLKFADAMMDKPVSFYAFEMLYWCGIREGELLALTPADFDFEKQTVTISKSFQHLNGRDIITTPKTEKSNRTIQMPKFLCGEIQDYLSMLYDVKPDNRIFPITKSYLYREMQRGVRQSGVKRIRIHDLRHSHISLLIDMGFSAVAIADRVGHESIEITYQYAHLFPSKQTEMADKLDMERGEDYVS</sequence>
<feature type="domain" description="Tyr recombinase" evidence="5">
    <location>
        <begin position="166"/>
        <end position="349"/>
    </location>
</feature>
<comment type="similarity">
    <text evidence="1">Belongs to the 'phage' integrase family.</text>
</comment>
<dbReference type="GO" id="GO:0006310">
    <property type="term" value="P:DNA recombination"/>
    <property type="evidence" value="ECO:0007669"/>
    <property type="project" value="UniProtKB-KW"/>
</dbReference>
<reference evidence="9 10" key="1">
    <citation type="journal article" date="2019" name="Nat. Med.">
        <title>A library of human gut bacterial isolates paired with longitudinal multiomics data enables mechanistic microbiome research.</title>
        <authorList>
            <person name="Poyet M."/>
            <person name="Groussin M."/>
            <person name="Gibbons S.M."/>
            <person name="Avila-Pacheco J."/>
            <person name="Jiang X."/>
            <person name="Kearney S.M."/>
            <person name="Perrotta A.R."/>
            <person name="Berdy B."/>
            <person name="Zhao S."/>
            <person name="Lieberman T.D."/>
            <person name="Swanson P.K."/>
            <person name="Smith M."/>
            <person name="Roesemann S."/>
            <person name="Alexander J.E."/>
            <person name="Rich S.A."/>
            <person name="Livny J."/>
            <person name="Vlamakis H."/>
            <person name="Clish C."/>
            <person name="Bullock K."/>
            <person name="Deik A."/>
            <person name="Scott J."/>
            <person name="Pierce K.A."/>
            <person name="Xavier R.J."/>
            <person name="Alm E.J."/>
        </authorList>
    </citation>
    <scope>NUCLEOTIDE SEQUENCE [LARGE SCALE GENOMIC DNA]</scope>
    <source>
        <strain evidence="8 11">BIOML-A37</strain>
        <strain evidence="7 10">BIOML-A55</strain>
        <strain evidence="6 9">BIOML-A65</strain>
    </source>
</reference>
<evidence type="ECO:0000256" key="4">
    <source>
        <dbReference type="ARBA" id="ARBA00023172"/>
    </source>
</evidence>
<dbReference type="EMBL" id="WDRC01000002">
    <property type="protein sequence ID" value="KAB7360942.1"/>
    <property type="molecule type" value="Genomic_DNA"/>
</dbReference>
<protein>
    <submittedName>
        <fullName evidence="6">Site-specific integrase</fullName>
    </submittedName>
</protein>
<evidence type="ECO:0000256" key="1">
    <source>
        <dbReference type="ARBA" id="ARBA00008857"/>
    </source>
</evidence>
<dbReference type="Proteomes" id="UP000460881">
    <property type="component" value="Unassembled WGS sequence"/>
</dbReference>
<dbReference type="Pfam" id="PF14659">
    <property type="entry name" value="Phage_int_SAM_3"/>
    <property type="match status" value="1"/>
</dbReference>
<dbReference type="Pfam" id="PF14657">
    <property type="entry name" value="Arm-DNA-bind_4"/>
    <property type="match status" value="1"/>
</dbReference>
<dbReference type="Proteomes" id="UP000468842">
    <property type="component" value="Unassembled WGS sequence"/>
</dbReference>
<gene>
    <name evidence="8" type="ORF">GBB40_01715</name>
    <name evidence="7" type="ORF">GBB63_01160</name>
    <name evidence="6" type="ORF">GBB73_01190</name>
</gene>
<evidence type="ECO:0000256" key="3">
    <source>
        <dbReference type="ARBA" id="ARBA00023125"/>
    </source>
</evidence>
<dbReference type="GO" id="GO:0003677">
    <property type="term" value="F:DNA binding"/>
    <property type="evidence" value="ECO:0007669"/>
    <property type="project" value="UniProtKB-KW"/>
</dbReference>
<dbReference type="PANTHER" id="PTHR30349:SF64">
    <property type="entry name" value="PROPHAGE INTEGRASE INTD-RELATED"/>
    <property type="match status" value="1"/>
</dbReference>
<dbReference type="InterPro" id="IPR028259">
    <property type="entry name" value="AP2-like_int_N"/>
</dbReference>
<dbReference type="InterPro" id="IPR050090">
    <property type="entry name" value="Tyrosine_recombinase_XerCD"/>
</dbReference>
<evidence type="ECO:0000313" key="11">
    <source>
        <dbReference type="Proteomes" id="UP000468842"/>
    </source>
</evidence>
<proteinExistence type="inferred from homology"/>
<dbReference type="Proteomes" id="UP000430971">
    <property type="component" value="Unassembled WGS sequence"/>
</dbReference>
<dbReference type="GO" id="GO:0015074">
    <property type="term" value="P:DNA integration"/>
    <property type="evidence" value="ECO:0007669"/>
    <property type="project" value="UniProtKB-KW"/>
</dbReference>
<dbReference type="CDD" id="cd01189">
    <property type="entry name" value="INT_ICEBs1_C_like"/>
    <property type="match status" value="1"/>
</dbReference>
<dbReference type="PANTHER" id="PTHR30349">
    <property type="entry name" value="PHAGE INTEGRASE-RELATED"/>
    <property type="match status" value="1"/>
</dbReference>
<keyword evidence="4" id="KW-0233">DNA recombination</keyword>
<dbReference type="Gene3D" id="1.10.443.10">
    <property type="entry name" value="Intergrase catalytic core"/>
    <property type="match status" value="1"/>
</dbReference>
<dbReference type="Gene3D" id="1.10.150.130">
    <property type="match status" value="1"/>
</dbReference>
<dbReference type="AlphaFoldDB" id="A0A833MQ34"/>
<dbReference type="PROSITE" id="PS51898">
    <property type="entry name" value="TYR_RECOMBINASE"/>
    <property type="match status" value="1"/>
</dbReference>
<dbReference type="EMBL" id="WDQK01000002">
    <property type="protein sequence ID" value="KAB7396772.1"/>
    <property type="molecule type" value="Genomic_DNA"/>
</dbReference>
<comment type="caution">
    <text evidence="6">The sequence shown here is derived from an EMBL/GenBank/DDBJ whole genome shotgun (WGS) entry which is preliminary data.</text>
</comment>
<evidence type="ECO:0000313" key="6">
    <source>
        <dbReference type="EMBL" id="KAB7340145.1"/>
    </source>
</evidence>
<evidence type="ECO:0000313" key="7">
    <source>
        <dbReference type="EMBL" id="KAB7360942.1"/>
    </source>
</evidence>
<dbReference type="InterPro" id="IPR002104">
    <property type="entry name" value="Integrase_catalytic"/>
</dbReference>
<keyword evidence="3" id="KW-0238">DNA-binding</keyword>
<dbReference type="InterPro" id="IPR013762">
    <property type="entry name" value="Integrase-like_cat_sf"/>
</dbReference>
<accession>A0A833MQ34</accession>
<evidence type="ECO:0000256" key="2">
    <source>
        <dbReference type="ARBA" id="ARBA00022908"/>
    </source>
</evidence>
<evidence type="ECO:0000313" key="8">
    <source>
        <dbReference type="EMBL" id="KAB7396772.1"/>
    </source>
</evidence>
<dbReference type="SUPFAM" id="SSF56349">
    <property type="entry name" value="DNA breaking-rejoining enzymes"/>
    <property type="match status" value="1"/>
</dbReference>
<evidence type="ECO:0000313" key="10">
    <source>
        <dbReference type="Proteomes" id="UP000460881"/>
    </source>
</evidence>
<keyword evidence="2" id="KW-0229">DNA integration</keyword>
<dbReference type="InterPro" id="IPR004107">
    <property type="entry name" value="Integrase_SAM-like_N"/>
</dbReference>
<name>A0A833MQ34_BIFLN</name>
<dbReference type="Pfam" id="PF00589">
    <property type="entry name" value="Phage_integrase"/>
    <property type="match status" value="1"/>
</dbReference>